<feature type="domain" description="DUF6351" evidence="1">
    <location>
        <begin position="6"/>
        <end position="682"/>
    </location>
</feature>
<dbReference type="RefSeq" id="WP_148816520.1">
    <property type="nucleotide sequence ID" value="NZ_CP043046.1"/>
</dbReference>
<name>A0A5C0B171_9BURK</name>
<gene>
    <name evidence="2" type="ORF">FXN63_17725</name>
</gene>
<dbReference type="InterPro" id="IPR045556">
    <property type="entry name" value="DUF6351"/>
</dbReference>
<protein>
    <recommendedName>
        <fullName evidence="1">DUF6351 domain-containing protein</fullName>
    </recommendedName>
</protein>
<dbReference type="AlphaFoldDB" id="A0A5C0B171"/>
<keyword evidence="3" id="KW-1185">Reference proteome</keyword>
<evidence type="ECO:0000313" key="3">
    <source>
        <dbReference type="Proteomes" id="UP000325161"/>
    </source>
</evidence>
<dbReference type="KEGG" id="pacr:FXN63_17725"/>
<accession>A0A5C0B171</accession>
<evidence type="ECO:0000259" key="1">
    <source>
        <dbReference type="Pfam" id="PF19878"/>
    </source>
</evidence>
<evidence type="ECO:0000313" key="2">
    <source>
        <dbReference type="EMBL" id="QEI07473.1"/>
    </source>
</evidence>
<proteinExistence type="predicted"/>
<dbReference type="Pfam" id="PF19878">
    <property type="entry name" value="DUF6351"/>
    <property type="match status" value="1"/>
</dbReference>
<sequence length="694" mass="75009">MRIQPEVLSSRADMVSGGDVLIRIPVPSDIDPDDLRIYLGTTDVTQRFAAGRGGNEARLVGRLKGLQLGAVSLAVHYRGKQVGSVGMVNHPISGPVFSGPHEAPYVCQTTSFTLPGGTFLGEPLDANCSIQTRVDYFYHQTDGDASGLVPLGNIGNLAKPPADVAHLNIGGKQVRYILRLETGTINRAIYQIAALHDPFSDRPVDPTTTWAGWNNRLIYAFGGGCNGGWNRQGSSVGDVLNSDLIRQGYAIASSSLNVFGNNCNEILAAETMAMVKEQFVRTFGPPLFTIGWGCSGGSYQQHQIADNYPGLLDGIIPGCSFPELLASTIPMLADMNLLRRYFAKPDALVFSPEAQRAVAGVVTEKVLNNADFQQGVKRIAVSGFVPSVLPRDALFDPQKNPKGLRSDVFSHLVNLVGRDPTSGFALRPLDNVGVQYGLKALNDGVISLDQFLDLNTKIGGYNRDGVPIAERSVGDVEAINASYRNGLVVGRGMLGATPTIDYRAYADDQPEGDLHLRYHSFALRERLIAQHGKAPNHVMFVEDNRYGLYSSDSPLLRRALTEMDHWLTAIVNDPGKGSAFDKAARHRPARLQDTCMTRDKIATATTGTVHLDQGACAARYPTPAGPHYVAGAPLVGDILKCQLKPVDPADYRVQPDEADLVRIKRAFPTGVCDWSKPGVGQTAPANPWRRIGMS</sequence>
<dbReference type="Proteomes" id="UP000325161">
    <property type="component" value="Chromosome"/>
</dbReference>
<dbReference type="OrthoDB" id="3078806at2"/>
<organism evidence="2 3">
    <name type="scientific">Pigmentiphaga aceris</name>
    <dbReference type="NCBI Taxonomy" id="1940612"/>
    <lineage>
        <taxon>Bacteria</taxon>
        <taxon>Pseudomonadati</taxon>
        <taxon>Pseudomonadota</taxon>
        <taxon>Betaproteobacteria</taxon>
        <taxon>Burkholderiales</taxon>
        <taxon>Alcaligenaceae</taxon>
        <taxon>Pigmentiphaga</taxon>
    </lineage>
</organism>
<reference evidence="2 3" key="1">
    <citation type="submission" date="2019-08" db="EMBL/GenBank/DDBJ databases">
        <title>Amphibian skin-associated Pigmentiphaga: genome sequence and occurrence across geography and hosts.</title>
        <authorList>
            <person name="Bletz M.C."/>
            <person name="Bunk B."/>
            <person name="Sproeer C."/>
            <person name="Biwer P."/>
            <person name="Reiter S."/>
            <person name="Rabemananjara F.C.E."/>
            <person name="Schulz S."/>
            <person name="Overmann J."/>
            <person name="Vences M."/>
        </authorList>
    </citation>
    <scope>NUCLEOTIDE SEQUENCE [LARGE SCALE GENOMIC DNA]</scope>
    <source>
        <strain evidence="2 3">Mada1488</strain>
    </source>
</reference>
<dbReference type="EMBL" id="CP043046">
    <property type="protein sequence ID" value="QEI07473.1"/>
    <property type="molecule type" value="Genomic_DNA"/>
</dbReference>